<keyword evidence="4 6" id="KW-1133">Transmembrane helix</keyword>
<keyword evidence="8" id="KW-1185">Reference proteome</keyword>
<sequence>MSDQNTLPFERPVRRLASTVRTVSTDDLVHHGGVMAAATVVAGGFNYGYQVFVGRYLGAEAYGAFGALFALFYLLHVVGRGVRFSASRFAAELNGAHERAAFYRGFLLRSVALGVGGTVLLVAASPAIAGFLGLDSAAPVTVVAAAIGVELVLTANQGTLQGLQRFGALGAFKVAQAAVKLALGVALVLAGFRLYGAFAAVVLGSAVVLVASTAYLLRELGTASAARSSFRYRRAYRYVVPAAIAGFCLTVPANADVVVVKHFFPAVDAGHYAAASVLGKVLLFLPMGISTALFPKVTADHAAARTERLDALFDRALAYAALVAAAGAVGFWLVAEELLLVAYGPEYVAAAPLVRWYGLAISAVVLAIVVLNFELARDRTDYVYAFALGSLLELAAIWFVHDTLIQVAQLVLVANVALFALGLATVKLDLDLVPTRLRNVLSTSDK</sequence>
<evidence type="ECO:0000256" key="2">
    <source>
        <dbReference type="ARBA" id="ARBA00022475"/>
    </source>
</evidence>
<reference evidence="7 8" key="1">
    <citation type="journal article" date="2019" name="Int. J. Syst. Evol. Microbiol.">
        <title>The Global Catalogue of Microorganisms (GCM) 10K type strain sequencing project: providing services to taxonomists for standard genome sequencing and annotation.</title>
        <authorList>
            <consortium name="The Broad Institute Genomics Platform"/>
            <consortium name="The Broad Institute Genome Sequencing Center for Infectious Disease"/>
            <person name="Wu L."/>
            <person name="Ma J."/>
        </authorList>
    </citation>
    <scope>NUCLEOTIDE SEQUENCE [LARGE SCALE GENOMIC DNA]</scope>
    <source>
        <strain evidence="7 8">DT31</strain>
    </source>
</reference>
<dbReference type="EMBL" id="JBHTAH010000024">
    <property type="protein sequence ID" value="MFC7071404.1"/>
    <property type="molecule type" value="Genomic_DNA"/>
</dbReference>
<dbReference type="RefSeq" id="WP_284032547.1">
    <property type="nucleotide sequence ID" value="NZ_CP126154.1"/>
</dbReference>
<feature type="transmembrane region" description="Helical" evidence="6">
    <location>
        <begin position="238"/>
        <end position="260"/>
    </location>
</feature>
<organism evidence="7 8">
    <name type="scientific">Halobaculum lipolyticum</name>
    <dbReference type="NCBI Taxonomy" id="3032001"/>
    <lineage>
        <taxon>Archaea</taxon>
        <taxon>Methanobacteriati</taxon>
        <taxon>Methanobacteriota</taxon>
        <taxon>Stenosarchaea group</taxon>
        <taxon>Halobacteria</taxon>
        <taxon>Halobacteriales</taxon>
        <taxon>Haloferacaceae</taxon>
        <taxon>Halobaculum</taxon>
    </lineage>
</organism>
<name>A0ABD5WHM6_9EURY</name>
<dbReference type="GeneID" id="81124407"/>
<comment type="caution">
    <text evidence="7">The sequence shown here is derived from an EMBL/GenBank/DDBJ whole genome shotgun (WGS) entry which is preliminary data.</text>
</comment>
<protein>
    <submittedName>
        <fullName evidence="7">Oligosaccharide flippase family protein</fullName>
    </submittedName>
</protein>
<feature type="transmembrane region" description="Helical" evidence="6">
    <location>
        <begin position="166"/>
        <end position="189"/>
    </location>
</feature>
<feature type="transmembrane region" description="Helical" evidence="6">
    <location>
        <begin position="407"/>
        <end position="428"/>
    </location>
</feature>
<proteinExistence type="predicted"/>
<dbReference type="PANTHER" id="PTHR30250:SF28">
    <property type="entry name" value="POLYSACCHARIDE BIOSYNTHESIS PROTEIN"/>
    <property type="match status" value="1"/>
</dbReference>
<dbReference type="InterPro" id="IPR002797">
    <property type="entry name" value="Polysacc_synth"/>
</dbReference>
<dbReference type="InterPro" id="IPR050833">
    <property type="entry name" value="Poly_Biosynth_Transport"/>
</dbReference>
<dbReference type="AlphaFoldDB" id="A0ABD5WHM6"/>
<feature type="transmembrane region" description="Helical" evidence="6">
    <location>
        <begin position="195"/>
        <end position="217"/>
    </location>
</feature>
<evidence type="ECO:0000256" key="5">
    <source>
        <dbReference type="ARBA" id="ARBA00023136"/>
    </source>
</evidence>
<keyword evidence="3 6" id="KW-0812">Transmembrane</keyword>
<feature type="transmembrane region" description="Helical" evidence="6">
    <location>
        <begin position="61"/>
        <end position="79"/>
    </location>
</feature>
<feature type="transmembrane region" description="Helical" evidence="6">
    <location>
        <begin position="106"/>
        <end position="131"/>
    </location>
</feature>
<evidence type="ECO:0000256" key="1">
    <source>
        <dbReference type="ARBA" id="ARBA00004651"/>
    </source>
</evidence>
<feature type="transmembrane region" description="Helical" evidence="6">
    <location>
        <begin position="272"/>
        <end position="295"/>
    </location>
</feature>
<dbReference type="Proteomes" id="UP001596461">
    <property type="component" value="Unassembled WGS sequence"/>
</dbReference>
<feature type="transmembrane region" description="Helical" evidence="6">
    <location>
        <begin position="355"/>
        <end position="375"/>
    </location>
</feature>
<evidence type="ECO:0000313" key="8">
    <source>
        <dbReference type="Proteomes" id="UP001596461"/>
    </source>
</evidence>
<dbReference type="Pfam" id="PF01943">
    <property type="entry name" value="Polysacc_synt"/>
    <property type="match status" value="1"/>
</dbReference>
<comment type="subcellular location">
    <subcellularLocation>
        <location evidence="1">Cell membrane</location>
        <topology evidence="1">Multi-pass membrane protein</topology>
    </subcellularLocation>
</comment>
<dbReference type="PANTHER" id="PTHR30250">
    <property type="entry name" value="PST FAMILY PREDICTED COLANIC ACID TRANSPORTER"/>
    <property type="match status" value="1"/>
</dbReference>
<accession>A0ABD5WHM6</accession>
<evidence type="ECO:0000313" key="7">
    <source>
        <dbReference type="EMBL" id="MFC7071404.1"/>
    </source>
</evidence>
<gene>
    <name evidence="7" type="ORF">ACFQL9_17300</name>
</gene>
<keyword evidence="2" id="KW-1003">Cell membrane</keyword>
<dbReference type="GO" id="GO:0005886">
    <property type="term" value="C:plasma membrane"/>
    <property type="evidence" value="ECO:0007669"/>
    <property type="project" value="UniProtKB-SubCell"/>
</dbReference>
<evidence type="ECO:0000256" key="3">
    <source>
        <dbReference type="ARBA" id="ARBA00022692"/>
    </source>
</evidence>
<evidence type="ECO:0000256" key="6">
    <source>
        <dbReference type="SAM" id="Phobius"/>
    </source>
</evidence>
<keyword evidence="5 6" id="KW-0472">Membrane</keyword>
<feature type="transmembrane region" description="Helical" evidence="6">
    <location>
        <begin position="316"/>
        <end position="335"/>
    </location>
</feature>
<feature type="transmembrane region" description="Helical" evidence="6">
    <location>
        <begin position="382"/>
        <end position="401"/>
    </location>
</feature>
<feature type="transmembrane region" description="Helical" evidence="6">
    <location>
        <begin position="137"/>
        <end position="154"/>
    </location>
</feature>
<evidence type="ECO:0000256" key="4">
    <source>
        <dbReference type="ARBA" id="ARBA00022989"/>
    </source>
</evidence>